<evidence type="ECO:0000313" key="2">
    <source>
        <dbReference type="Proteomes" id="UP000276133"/>
    </source>
</evidence>
<sequence>MSDSFGYHGRMQKTSISVARKKMQPSLERLEHYKDKPNLQCFLNKESNDIEIKRIGGYVVRSMVSKPSYI</sequence>
<proteinExistence type="predicted"/>
<organism evidence="1 2">
    <name type="scientific">Brachionus plicatilis</name>
    <name type="common">Marine rotifer</name>
    <name type="synonym">Brachionus muelleri</name>
    <dbReference type="NCBI Taxonomy" id="10195"/>
    <lineage>
        <taxon>Eukaryota</taxon>
        <taxon>Metazoa</taxon>
        <taxon>Spiralia</taxon>
        <taxon>Gnathifera</taxon>
        <taxon>Rotifera</taxon>
        <taxon>Eurotatoria</taxon>
        <taxon>Monogononta</taxon>
        <taxon>Pseudotrocha</taxon>
        <taxon>Ploima</taxon>
        <taxon>Brachionidae</taxon>
        <taxon>Brachionus</taxon>
    </lineage>
</organism>
<gene>
    <name evidence="1" type="ORF">BpHYR1_043944</name>
</gene>
<protein>
    <submittedName>
        <fullName evidence="1">Uncharacterized protein</fullName>
    </submittedName>
</protein>
<keyword evidence="2" id="KW-1185">Reference proteome</keyword>
<accession>A0A3M7PCV0</accession>
<evidence type="ECO:0000313" key="1">
    <source>
        <dbReference type="EMBL" id="RMZ96925.1"/>
    </source>
</evidence>
<reference evidence="1 2" key="1">
    <citation type="journal article" date="2018" name="Sci. Rep.">
        <title>Genomic signatures of local adaptation to the degree of environmental predictability in rotifers.</title>
        <authorList>
            <person name="Franch-Gras L."/>
            <person name="Hahn C."/>
            <person name="Garcia-Roger E.M."/>
            <person name="Carmona M.J."/>
            <person name="Serra M."/>
            <person name="Gomez A."/>
        </authorList>
    </citation>
    <scope>NUCLEOTIDE SEQUENCE [LARGE SCALE GENOMIC DNA]</scope>
    <source>
        <strain evidence="1">HYR1</strain>
    </source>
</reference>
<dbReference type="AlphaFoldDB" id="A0A3M7PCV0"/>
<comment type="caution">
    <text evidence="1">The sequence shown here is derived from an EMBL/GenBank/DDBJ whole genome shotgun (WGS) entry which is preliminary data.</text>
</comment>
<name>A0A3M7PCV0_BRAPC</name>
<dbReference type="EMBL" id="REGN01011772">
    <property type="protein sequence ID" value="RMZ96925.1"/>
    <property type="molecule type" value="Genomic_DNA"/>
</dbReference>
<dbReference type="Proteomes" id="UP000276133">
    <property type="component" value="Unassembled WGS sequence"/>
</dbReference>